<dbReference type="EMBL" id="UGXT01000002">
    <property type="protein sequence ID" value="SUH36052.1"/>
    <property type="molecule type" value="Genomic_DNA"/>
</dbReference>
<evidence type="ECO:0000256" key="3">
    <source>
        <dbReference type="ARBA" id="ARBA00022741"/>
    </source>
</evidence>
<dbReference type="PROSITE" id="PS51257">
    <property type="entry name" value="PROKAR_LIPOPROTEIN"/>
    <property type="match status" value="1"/>
</dbReference>
<dbReference type="PANTHER" id="PTHR11136:SF0">
    <property type="entry name" value="DIHYDROFOLATE SYNTHETASE-RELATED"/>
    <property type="match status" value="1"/>
</dbReference>
<dbReference type="UniPathway" id="UPA00077">
    <property type="reaction ID" value="UER00157"/>
</dbReference>
<reference evidence="6 7" key="1">
    <citation type="submission" date="2018-06" db="EMBL/GenBank/DDBJ databases">
        <authorList>
            <consortium name="Pathogen Informatics"/>
            <person name="Doyle S."/>
        </authorList>
    </citation>
    <scope>NUCLEOTIDE SEQUENCE [LARGE SCALE GENOMIC DNA]</scope>
    <source>
        <strain evidence="6 7">NCTC8261</strain>
    </source>
</reference>
<evidence type="ECO:0000256" key="1">
    <source>
        <dbReference type="ARBA" id="ARBA00008276"/>
    </source>
</evidence>
<dbReference type="Pfam" id="PF08245">
    <property type="entry name" value="Mur_ligase_M"/>
    <property type="match status" value="1"/>
</dbReference>
<dbReference type="EC" id="6.3.2.12" evidence="6"/>
<evidence type="ECO:0000259" key="5">
    <source>
        <dbReference type="Pfam" id="PF08245"/>
    </source>
</evidence>
<dbReference type="GO" id="GO:0005737">
    <property type="term" value="C:cytoplasm"/>
    <property type="evidence" value="ECO:0007669"/>
    <property type="project" value="TreeGrafter"/>
</dbReference>
<proteinExistence type="inferred from homology"/>
<dbReference type="InterPro" id="IPR001645">
    <property type="entry name" value="Folylpolyglutamate_synth"/>
</dbReference>
<accession>A0A379WPV6</accession>
<dbReference type="Gene3D" id="3.40.1190.10">
    <property type="entry name" value="Mur-like, catalytic domain"/>
    <property type="match status" value="1"/>
</dbReference>
<dbReference type="AlphaFoldDB" id="A0A379WPV6"/>
<dbReference type="PANTHER" id="PTHR11136">
    <property type="entry name" value="FOLYLPOLYGLUTAMATE SYNTHASE-RELATED"/>
    <property type="match status" value="1"/>
</dbReference>
<gene>
    <name evidence="6" type="primary">folC_1</name>
    <name evidence="6" type="ORF">NCTC8261_02301</name>
</gene>
<organism evidence="6 7">
    <name type="scientific">Salmonella enterica I</name>
    <dbReference type="NCBI Taxonomy" id="59201"/>
    <lineage>
        <taxon>Bacteria</taxon>
        <taxon>Pseudomonadati</taxon>
        <taxon>Pseudomonadota</taxon>
        <taxon>Gammaproteobacteria</taxon>
        <taxon>Enterobacterales</taxon>
        <taxon>Enterobacteriaceae</taxon>
        <taxon>Salmonella</taxon>
    </lineage>
</organism>
<evidence type="ECO:0000256" key="4">
    <source>
        <dbReference type="ARBA" id="ARBA00022840"/>
    </source>
</evidence>
<sequence length="216" mass="23194">MWASIVRLIWYVTPSACACRERISGIRASASFAEIEAARGDISLTYFEYWHVVGHCGCLKQANLDVVILEVGLGGRLDATNIVDADVAVITSIALDHTDWLGPDRESIGREKAGIFRAEKPAIVGEPEMPATIADVAQETGALLLRRGVDWRYEVTATHWAFTDGDGTLAGLPLPQVPQPNAATALAALRASGLNIDEQAIRDGIAQATLPDVFKS</sequence>
<dbReference type="InterPro" id="IPR036565">
    <property type="entry name" value="Mur-like_cat_sf"/>
</dbReference>
<dbReference type="Proteomes" id="UP000254712">
    <property type="component" value="Unassembled WGS sequence"/>
</dbReference>
<evidence type="ECO:0000313" key="6">
    <source>
        <dbReference type="EMBL" id="SUH36052.1"/>
    </source>
</evidence>
<feature type="domain" description="Mur ligase central" evidence="5">
    <location>
        <begin position="42"/>
        <end position="120"/>
    </location>
</feature>
<comment type="similarity">
    <text evidence="1">Belongs to the folylpolyglutamate synthase family.</text>
</comment>
<protein>
    <submittedName>
        <fullName evidence="6">Folylpolyglutamate synthase</fullName>
        <ecNumber evidence="6">6.3.2.12</ecNumber>
    </submittedName>
</protein>
<evidence type="ECO:0000313" key="7">
    <source>
        <dbReference type="Proteomes" id="UP000254712"/>
    </source>
</evidence>
<name>A0A379WPV6_SALET</name>
<dbReference type="PROSITE" id="PS01012">
    <property type="entry name" value="FOLYLPOLYGLU_SYNT_2"/>
    <property type="match status" value="1"/>
</dbReference>
<dbReference type="InterPro" id="IPR013221">
    <property type="entry name" value="Mur_ligase_cen"/>
</dbReference>
<keyword evidence="2 6" id="KW-0436">Ligase</keyword>
<dbReference type="GO" id="GO:0008841">
    <property type="term" value="F:dihydrofolate synthase activity"/>
    <property type="evidence" value="ECO:0007669"/>
    <property type="project" value="UniProtKB-EC"/>
</dbReference>
<evidence type="ECO:0000256" key="2">
    <source>
        <dbReference type="ARBA" id="ARBA00022598"/>
    </source>
</evidence>
<dbReference type="InterPro" id="IPR018109">
    <property type="entry name" value="Folylpolyglutamate_synth_CS"/>
</dbReference>
<keyword evidence="3" id="KW-0547">Nucleotide-binding</keyword>
<dbReference type="GO" id="GO:0004326">
    <property type="term" value="F:tetrahydrofolylpolyglutamate synthase activity"/>
    <property type="evidence" value="ECO:0007669"/>
    <property type="project" value="InterPro"/>
</dbReference>
<dbReference type="GO" id="GO:0046654">
    <property type="term" value="P:tetrahydrofolate biosynthetic process"/>
    <property type="evidence" value="ECO:0007669"/>
    <property type="project" value="UniProtKB-UniPathway"/>
</dbReference>
<keyword evidence="4" id="KW-0067">ATP-binding</keyword>
<dbReference type="GO" id="GO:0005524">
    <property type="term" value="F:ATP binding"/>
    <property type="evidence" value="ECO:0007669"/>
    <property type="project" value="UniProtKB-KW"/>
</dbReference>
<dbReference type="SUPFAM" id="SSF53623">
    <property type="entry name" value="MurD-like peptide ligases, catalytic domain"/>
    <property type="match status" value="1"/>
</dbReference>